<dbReference type="EMBL" id="LWAF01000001">
    <property type="protein sequence ID" value="ODN31479.1"/>
    <property type="molecule type" value="Genomic_DNA"/>
</dbReference>
<accession>A0A1E3G5G7</accession>
<dbReference type="PANTHER" id="PTHR30336">
    <property type="entry name" value="INNER MEMBRANE PROTEIN, PROBABLE PERMEASE"/>
    <property type="match status" value="1"/>
</dbReference>
<dbReference type="Gene3D" id="3.40.50.620">
    <property type="entry name" value="HUPs"/>
    <property type="match status" value="1"/>
</dbReference>
<evidence type="ECO:0000313" key="4">
    <source>
        <dbReference type="Proteomes" id="UP000094570"/>
    </source>
</evidence>
<dbReference type="GO" id="GO:0005886">
    <property type="term" value="C:plasma membrane"/>
    <property type="evidence" value="ECO:0007669"/>
    <property type="project" value="TreeGrafter"/>
</dbReference>
<protein>
    <recommendedName>
        <fullName evidence="2">DUF218 domain-containing protein</fullName>
    </recommendedName>
</protein>
<feature type="domain" description="DUF218" evidence="2">
    <location>
        <begin position="52"/>
        <end position="207"/>
    </location>
</feature>
<dbReference type="InterPro" id="IPR051599">
    <property type="entry name" value="Cell_Envelope_Assoc"/>
</dbReference>
<evidence type="ECO:0000256" key="1">
    <source>
        <dbReference type="SAM" id="Phobius"/>
    </source>
</evidence>
<name>A0A1E3G5G7_9BACT</name>
<reference evidence="4" key="1">
    <citation type="submission" date="2016-04" db="EMBL/GenBank/DDBJ databases">
        <title>The genome sequence project of a novel Fervidobacterium isolate from a hot spring in Thailand.</title>
        <authorList>
            <person name="Gonzalez J.M."/>
            <person name="Cuecas A."/>
            <person name="Kanoksilapatham W."/>
        </authorList>
    </citation>
    <scope>NUCLEOTIDE SEQUENCE [LARGE SCALE GENOMIC DNA]</scope>
    <source>
        <strain evidence="4">FC2004</strain>
    </source>
</reference>
<dbReference type="Proteomes" id="UP000094570">
    <property type="component" value="Unassembled WGS sequence"/>
</dbReference>
<dbReference type="AlphaFoldDB" id="A0A1E3G5G7"/>
<dbReference type="InterPro" id="IPR003848">
    <property type="entry name" value="DUF218"/>
</dbReference>
<dbReference type="InterPro" id="IPR014729">
    <property type="entry name" value="Rossmann-like_a/b/a_fold"/>
</dbReference>
<evidence type="ECO:0000259" key="2">
    <source>
        <dbReference type="Pfam" id="PF02698"/>
    </source>
</evidence>
<sequence length="223" mass="25202">MSLWALVRKRPKRFVIFTFVVGLVIYVSSMGITSYILSKLIAVEDSEDRGEFIVVLGGGVDVFENRVELGKHTTRRIVKALELYKKHPRKIVVTGGVVTKGIPEANVMAQVLVELGVNPSDILVERNARNTAENARYTFELIGNRPITLVTSVTHMRRALKLFKEKFDRVYHVSADLPVDFRNSYLDYVPTGEGCYTFGTLTHELIGLLKEELSTRLRLSRGF</sequence>
<dbReference type="CDD" id="cd06259">
    <property type="entry name" value="YdcF-like"/>
    <property type="match status" value="1"/>
</dbReference>
<proteinExistence type="predicted"/>
<evidence type="ECO:0000313" key="3">
    <source>
        <dbReference type="EMBL" id="ODN31479.1"/>
    </source>
</evidence>
<gene>
    <name evidence="3" type="ORF">A4H02_01230</name>
</gene>
<dbReference type="PANTHER" id="PTHR30336:SF4">
    <property type="entry name" value="ENVELOPE BIOGENESIS FACTOR ELYC"/>
    <property type="match status" value="1"/>
</dbReference>
<dbReference type="STRING" id="1008305.A4H02_01230"/>
<keyword evidence="1" id="KW-0812">Transmembrane</keyword>
<dbReference type="Pfam" id="PF02698">
    <property type="entry name" value="DUF218"/>
    <property type="match status" value="1"/>
</dbReference>
<dbReference type="GO" id="GO:0000270">
    <property type="term" value="P:peptidoglycan metabolic process"/>
    <property type="evidence" value="ECO:0007669"/>
    <property type="project" value="TreeGrafter"/>
</dbReference>
<organism evidence="3 4">
    <name type="scientific">Fervidobacterium thailandense</name>
    <dbReference type="NCBI Taxonomy" id="1008305"/>
    <lineage>
        <taxon>Bacteria</taxon>
        <taxon>Thermotogati</taxon>
        <taxon>Thermotogota</taxon>
        <taxon>Thermotogae</taxon>
        <taxon>Thermotogales</taxon>
        <taxon>Fervidobacteriaceae</taxon>
        <taxon>Fervidobacterium</taxon>
    </lineage>
</organism>
<feature type="transmembrane region" description="Helical" evidence="1">
    <location>
        <begin position="14"/>
        <end position="37"/>
    </location>
</feature>
<comment type="caution">
    <text evidence="3">The sequence shown here is derived from an EMBL/GenBank/DDBJ whole genome shotgun (WGS) entry which is preliminary data.</text>
</comment>
<keyword evidence="1" id="KW-0472">Membrane</keyword>
<keyword evidence="1" id="KW-1133">Transmembrane helix</keyword>
<keyword evidence="4" id="KW-1185">Reference proteome</keyword>
<dbReference type="GO" id="GO:0043164">
    <property type="term" value="P:Gram-negative-bacterium-type cell wall biogenesis"/>
    <property type="evidence" value="ECO:0007669"/>
    <property type="project" value="TreeGrafter"/>
</dbReference>